<dbReference type="Gene3D" id="3.30.565.10">
    <property type="entry name" value="Histidine kinase-like ATPase, C-terminal domain"/>
    <property type="match status" value="1"/>
</dbReference>
<evidence type="ECO:0000256" key="6">
    <source>
        <dbReference type="ARBA" id="ARBA00023012"/>
    </source>
</evidence>
<dbReference type="InterPro" id="IPR003661">
    <property type="entry name" value="HisK_dim/P_dom"/>
</dbReference>
<keyword evidence="7" id="KW-0812">Transmembrane</keyword>
<dbReference type="Gene3D" id="1.10.287.130">
    <property type="match status" value="1"/>
</dbReference>
<keyword evidence="7" id="KW-1133">Transmembrane helix</keyword>
<dbReference type="InterPro" id="IPR004358">
    <property type="entry name" value="Sig_transdc_His_kin-like_C"/>
</dbReference>
<dbReference type="Pfam" id="PF02518">
    <property type="entry name" value="HATPase_c"/>
    <property type="match status" value="1"/>
</dbReference>
<evidence type="ECO:0000256" key="2">
    <source>
        <dbReference type="ARBA" id="ARBA00012438"/>
    </source>
</evidence>
<dbReference type="PROSITE" id="PS50109">
    <property type="entry name" value="HIS_KIN"/>
    <property type="match status" value="1"/>
</dbReference>
<keyword evidence="3" id="KW-0597">Phosphoprotein</keyword>
<evidence type="ECO:0000256" key="4">
    <source>
        <dbReference type="ARBA" id="ARBA00022679"/>
    </source>
</evidence>
<name>A0ABN6UWG1_9BACT</name>
<reference evidence="10" key="1">
    <citation type="journal article" date="2023" name="Int. J. Syst. Evol. Microbiol.">
        <title>Mesoterricola silvestris gen. nov., sp. nov., Mesoterricola sediminis sp. nov., Geothrix oryzae sp. nov., Geothrix edaphica sp. nov., Geothrix rubra sp. nov., and Geothrix limicola sp. nov., six novel members of Acidobacteriota isolated from soils.</title>
        <authorList>
            <person name="Itoh H."/>
            <person name="Sugisawa Y."/>
            <person name="Mise K."/>
            <person name="Xu Z."/>
            <person name="Kuniyasu M."/>
            <person name="Ushijima N."/>
            <person name="Kawano K."/>
            <person name="Kobayashi E."/>
            <person name="Shiratori Y."/>
            <person name="Masuda Y."/>
            <person name="Senoo K."/>
        </authorList>
    </citation>
    <scope>NUCLEOTIDE SEQUENCE [LARGE SCALE GENOMIC DNA]</scope>
    <source>
        <strain evidence="10">Red222</strain>
    </source>
</reference>
<gene>
    <name evidence="9" type="ORF">GETHOR_12170</name>
</gene>
<evidence type="ECO:0000256" key="7">
    <source>
        <dbReference type="SAM" id="Phobius"/>
    </source>
</evidence>
<dbReference type="SUPFAM" id="SSF55874">
    <property type="entry name" value="ATPase domain of HSP90 chaperone/DNA topoisomerase II/histidine kinase"/>
    <property type="match status" value="1"/>
</dbReference>
<proteinExistence type="predicted"/>
<protein>
    <recommendedName>
        <fullName evidence="2">histidine kinase</fullName>
        <ecNumber evidence="2">2.7.13.3</ecNumber>
    </recommendedName>
</protein>
<dbReference type="SMART" id="SM00388">
    <property type="entry name" value="HisKA"/>
    <property type="match status" value="1"/>
</dbReference>
<evidence type="ECO:0000259" key="8">
    <source>
        <dbReference type="PROSITE" id="PS50109"/>
    </source>
</evidence>
<dbReference type="InterPro" id="IPR005467">
    <property type="entry name" value="His_kinase_dom"/>
</dbReference>
<dbReference type="Proteomes" id="UP001242010">
    <property type="component" value="Chromosome"/>
</dbReference>
<accession>A0ABN6UWG1</accession>
<evidence type="ECO:0000256" key="1">
    <source>
        <dbReference type="ARBA" id="ARBA00000085"/>
    </source>
</evidence>
<dbReference type="InterPro" id="IPR036890">
    <property type="entry name" value="HATPase_C_sf"/>
</dbReference>
<dbReference type="InterPro" id="IPR003594">
    <property type="entry name" value="HATPase_dom"/>
</dbReference>
<dbReference type="PRINTS" id="PR00344">
    <property type="entry name" value="BCTRLSENSOR"/>
</dbReference>
<organism evidence="9 10">
    <name type="scientific">Geothrix oryzae</name>
    <dbReference type="NCBI Taxonomy" id="2927975"/>
    <lineage>
        <taxon>Bacteria</taxon>
        <taxon>Pseudomonadati</taxon>
        <taxon>Acidobacteriota</taxon>
        <taxon>Holophagae</taxon>
        <taxon>Holophagales</taxon>
        <taxon>Holophagaceae</taxon>
        <taxon>Geothrix</taxon>
    </lineage>
</organism>
<keyword evidence="7" id="KW-0472">Membrane</keyword>
<sequence length="278" mass="30512">MQEVHLLLIFGLATIVVMLLSWLALFSVVQGKNRVLQEQKKALEGERRLRRAQEAFTDNAHHELRTPVQILSGHLQMLGDLDPTPGQAVLLGQAQRAATQLSHLVQSLLDLSSLGQGTLALRPTLTDLGDHLTGLAHRAEADARAKGLAMQVALDPLPHPLLCDAARLTQALEALLDNAVGFSDRGTISFRMAARPQGRSWQLRFEIEDQGPGLPLDWERLMKPFEQEEQSLRRRRGGLGIGLPLAAGLIERLGGRIGFQPLTTGTLAWVEIPLKEEA</sequence>
<dbReference type="EC" id="2.7.13.3" evidence="2"/>
<dbReference type="EMBL" id="AP027079">
    <property type="protein sequence ID" value="BDU69116.1"/>
    <property type="molecule type" value="Genomic_DNA"/>
</dbReference>
<evidence type="ECO:0000313" key="10">
    <source>
        <dbReference type="Proteomes" id="UP001242010"/>
    </source>
</evidence>
<dbReference type="PANTHER" id="PTHR43711:SF26">
    <property type="entry name" value="SENSOR HISTIDINE KINASE RCSC"/>
    <property type="match status" value="1"/>
</dbReference>
<keyword evidence="10" id="KW-1185">Reference proteome</keyword>
<keyword evidence="4" id="KW-0808">Transferase</keyword>
<dbReference type="InterPro" id="IPR050736">
    <property type="entry name" value="Sensor_HK_Regulatory"/>
</dbReference>
<feature type="domain" description="Histidine kinase" evidence="8">
    <location>
        <begin position="59"/>
        <end position="276"/>
    </location>
</feature>
<evidence type="ECO:0000313" key="9">
    <source>
        <dbReference type="EMBL" id="BDU69116.1"/>
    </source>
</evidence>
<evidence type="ECO:0000256" key="5">
    <source>
        <dbReference type="ARBA" id="ARBA00022777"/>
    </source>
</evidence>
<feature type="transmembrane region" description="Helical" evidence="7">
    <location>
        <begin position="6"/>
        <end position="29"/>
    </location>
</feature>
<keyword evidence="5" id="KW-0418">Kinase</keyword>
<comment type="catalytic activity">
    <reaction evidence="1">
        <text>ATP + protein L-histidine = ADP + protein N-phospho-L-histidine.</text>
        <dbReference type="EC" id="2.7.13.3"/>
    </reaction>
</comment>
<dbReference type="SUPFAM" id="SSF47384">
    <property type="entry name" value="Homodimeric domain of signal transducing histidine kinase"/>
    <property type="match status" value="1"/>
</dbReference>
<evidence type="ECO:0000256" key="3">
    <source>
        <dbReference type="ARBA" id="ARBA00022553"/>
    </source>
</evidence>
<dbReference type="PANTHER" id="PTHR43711">
    <property type="entry name" value="TWO-COMPONENT HISTIDINE KINASE"/>
    <property type="match status" value="1"/>
</dbReference>
<dbReference type="Pfam" id="PF00512">
    <property type="entry name" value="HisKA"/>
    <property type="match status" value="1"/>
</dbReference>
<dbReference type="CDD" id="cd00082">
    <property type="entry name" value="HisKA"/>
    <property type="match status" value="1"/>
</dbReference>
<dbReference type="RefSeq" id="WP_286355745.1">
    <property type="nucleotide sequence ID" value="NZ_AP027079.1"/>
</dbReference>
<dbReference type="SMART" id="SM00387">
    <property type="entry name" value="HATPase_c"/>
    <property type="match status" value="1"/>
</dbReference>
<dbReference type="InterPro" id="IPR036097">
    <property type="entry name" value="HisK_dim/P_sf"/>
</dbReference>
<keyword evidence="6" id="KW-0902">Two-component regulatory system</keyword>